<evidence type="ECO:0000256" key="3">
    <source>
        <dbReference type="ARBA" id="ARBA00022676"/>
    </source>
</evidence>
<keyword evidence="8" id="KW-0333">Golgi apparatus</keyword>
<gene>
    <name evidence="10" type="ORF">AMORRO_LOCUS6890</name>
</gene>
<evidence type="ECO:0000256" key="2">
    <source>
        <dbReference type="ARBA" id="ARBA00008661"/>
    </source>
</evidence>
<sequence length="813" mass="95393">VDPKVTVFLGILTVYEKTEIRNYLRDMYKHSNAALARYLGVQESPITVKFILGIPKDKRVDGINEESKKYGDIVLLNITENMEEGKTITFFDWFAENASILRKDDYMLKADDDSFIHLIHYYRDIQDLPRKLTYYGLSLNYTNTDELGAKVYMWGMGYTISRDLVEEIVKFDWVRSNVIGSEDYNVGRWMCKLSREKKYLLHYVGYPHSRGLVRNFPENPFHDLHFDRNIDAYRFVDEAILIHRLENLDDMRTIVDMYLYNDGLPKIKIIRNSTAPGLLTKKEIFQGCWIMDQKNQTWDQARHWTSSLDIYKNWFYEAWGFKEGQWHGYYGPKKDDLKTLQSCVLVNRLWCENSVPVLWAQPFKEETPSSIIDVYMSCLTEAERTYLIDNEINVPNRRRNQIFDYVGFLKHVSMGSLYTVVLKWTDRTRTTSTVTQKRRYHLSTEPSLVVYQTLCRLFFSRRSNIQSLSLDWGHKQIWKAYPLLLYSAGIDTYLAKLRQFSIHYITDWSIFGYLSRYAKNIETLQVVDYSFELPPHPEDEQNLASLITKQHNLRHFKLFGYATHPVLTLTSLGSQCNSLVSVEIIYVHFTTNSVLGPSFEGLAMCKNLEELIIKNCLFATEEIITPLIYATFPSLRKIHIVESTYGWDSVMVSLIQNNPMNLEEVYYKPLDNQQEQNIISPSIIECVSQYCPRIVRLGVPIGPSQIHHLVDILTSKECKLKSLSIFRMDKVSLDNEELWRDLGSLMPTTLRHLNIWIYLGETPMQLFLQNTSAPLETLYVRWWTHYLGYDFHLVGAYLKDRRIGFSEFLRHVI</sequence>
<organism evidence="10 11">
    <name type="scientific">Acaulospora morrowiae</name>
    <dbReference type="NCBI Taxonomy" id="94023"/>
    <lineage>
        <taxon>Eukaryota</taxon>
        <taxon>Fungi</taxon>
        <taxon>Fungi incertae sedis</taxon>
        <taxon>Mucoromycota</taxon>
        <taxon>Glomeromycotina</taxon>
        <taxon>Glomeromycetes</taxon>
        <taxon>Diversisporales</taxon>
        <taxon>Acaulosporaceae</taxon>
        <taxon>Acaulospora</taxon>
    </lineage>
</organism>
<dbReference type="PANTHER" id="PTHR11214">
    <property type="entry name" value="BETA-1,3-N-ACETYLGLUCOSAMINYLTRANSFERASE"/>
    <property type="match status" value="1"/>
</dbReference>
<dbReference type="GO" id="GO:0016758">
    <property type="term" value="F:hexosyltransferase activity"/>
    <property type="evidence" value="ECO:0007669"/>
    <property type="project" value="InterPro"/>
</dbReference>
<dbReference type="Proteomes" id="UP000789342">
    <property type="component" value="Unassembled WGS sequence"/>
</dbReference>
<accession>A0A9N9BYP9</accession>
<dbReference type="AlphaFoldDB" id="A0A9N9BYP9"/>
<dbReference type="InterPro" id="IPR002659">
    <property type="entry name" value="Glyco_trans_31"/>
</dbReference>
<dbReference type="EMBL" id="CAJVPV010004864">
    <property type="protein sequence ID" value="CAG8580558.1"/>
    <property type="molecule type" value="Genomic_DNA"/>
</dbReference>
<proteinExistence type="inferred from homology"/>
<dbReference type="InterPro" id="IPR032675">
    <property type="entry name" value="LRR_dom_sf"/>
</dbReference>
<keyword evidence="4" id="KW-0808">Transferase</keyword>
<evidence type="ECO:0000313" key="10">
    <source>
        <dbReference type="EMBL" id="CAG8580558.1"/>
    </source>
</evidence>
<evidence type="ECO:0000256" key="7">
    <source>
        <dbReference type="ARBA" id="ARBA00022989"/>
    </source>
</evidence>
<keyword evidence="9" id="KW-0472">Membrane</keyword>
<evidence type="ECO:0000256" key="5">
    <source>
        <dbReference type="ARBA" id="ARBA00022692"/>
    </source>
</evidence>
<evidence type="ECO:0000256" key="6">
    <source>
        <dbReference type="ARBA" id="ARBA00022968"/>
    </source>
</evidence>
<keyword evidence="3" id="KW-0328">Glycosyltransferase</keyword>
<keyword evidence="6" id="KW-0735">Signal-anchor</keyword>
<comment type="subcellular location">
    <subcellularLocation>
        <location evidence="1">Golgi apparatus membrane</location>
        <topology evidence="1">Single-pass type II membrane protein</topology>
    </subcellularLocation>
</comment>
<dbReference type="Pfam" id="PF01762">
    <property type="entry name" value="Galactosyl_T"/>
    <property type="match status" value="1"/>
</dbReference>
<dbReference type="GO" id="GO:0000139">
    <property type="term" value="C:Golgi membrane"/>
    <property type="evidence" value="ECO:0007669"/>
    <property type="project" value="UniProtKB-SubCell"/>
</dbReference>
<comment type="caution">
    <text evidence="10">The sequence shown here is derived from an EMBL/GenBank/DDBJ whole genome shotgun (WGS) entry which is preliminary data.</text>
</comment>
<feature type="non-terminal residue" evidence="10">
    <location>
        <position position="813"/>
    </location>
</feature>
<evidence type="ECO:0000256" key="8">
    <source>
        <dbReference type="ARBA" id="ARBA00023034"/>
    </source>
</evidence>
<dbReference type="Gene3D" id="3.80.10.10">
    <property type="entry name" value="Ribonuclease Inhibitor"/>
    <property type="match status" value="1"/>
</dbReference>
<dbReference type="PANTHER" id="PTHR11214:SF351">
    <property type="entry name" value="BETA-1,3-GALACTOSYLTRANSFERASE PVG3"/>
    <property type="match status" value="1"/>
</dbReference>
<dbReference type="SUPFAM" id="SSF52047">
    <property type="entry name" value="RNI-like"/>
    <property type="match status" value="1"/>
</dbReference>
<keyword evidence="7" id="KW-1133">Transmembrane helix</keyword>
<evidence type="ECO:0000256" key="1">
    <source>
        <dbReference type="ARBA" id="ARBA00004323"/>
    </source>
</evidence>
<evidence type="ECO:0000256" key="4">
    <source>
        <dbReference type="ARBA" id="ARBA00022679"/>
    </source>
</evidence>
<protein>
    <submittedName>
        <fullName evidence="10">12930_t:CDS:1</fullName>
    </submittedName>
</protein>
<reference evidence="10" key="1">
    <citation type="submission" date="2021-06" db="EMBL/GenBank/DDBJ databases">
        <authorList>
            <person name="Kallberg Y."/>
            <person name="Tangrot J."/>
            <person name="Rosling A."/>
        </authorList>
    </citation>
    <scope>NUCLEOTIDE SEQUENCE</scope>
    <source>
        <strain evidence="10">CL551</strain>
    </source>
</reference>
<evidence type="ECO:0000313" key="11">
    <source>
        <dbReference type="Proteomes" id="UP000789342"/>
    </source>
</evidence>
<dbReference type="GO" id="GO:0051072">
    <property type="term" value="P:4,6-pyruvylated galactose residue biosynthetic process"/>
    <property type="evidence" value="ECO:0007669"/>
    <property type="project" value="TreeGrafter"/>
</dbReference>
<keyword evidence="11" id="KW-1185">Reference proteome</keyword>
<keyword evidence="5" id="KW-0812">Transmembrane</keyword>
<comment type="similarity">
    <text evidence="2">Belongs to the glycosyltransferase 31 family.</text>
</comment>
<name>A0A9N9BYP9_9GLOM</name>
<evidence type="ECO:0000256" key="9">
    <source>
        <dbReference type="ARBA" id="ARBA00023136"/>
    </source>
</evidence>
<dbReference type="OrthoDB" id="2360970at2759"/>